<feature type="transmembrane region" description="Helical" evidence="1">
    <location>
        <begin position="113"/>
        <end position="135"/>
    </location>
</feature>
<dbReference type="Pfam" id="PF20221">
    <property type="entry name" value="DUF6580"/>
    <property type="match status" value="1"/>
</dbReference>
<feature type="transmembrane region" description="Helical" evidence="1">
    <location>
        <begin position="7"/>
        <end position="26"/>
    </location>
</feature>
<evidence type="ECO:0000313" key="3">
    <source>
        <dbReference type="Proteomes" id="UP001172083"/>
    </source>
</evidence>
<dbReference type="RefSeq" id="WP_346757541.1">
    <property type="nucleotide sequence ID" value="NZ_JAUJEB010000001.1"/>
</dbReference>
<name>A0ABT8L3C7_9BACT</name>
<protein>
    <recommendedName>
        <fullName evidence="4">ECF transporter S component</fullName>
    </recommendedName>
</protein>
<evidence type="ECO:0008006" key="4">
    <source>
        <dbReference type="Google" id="ProtNLM"/>
    </source>
</evidence>
<keyword evidence="1" id="KW-0472">Membrane</keyword>
<reference evidence="2" key="1">
    <citation type="submission" date="2023-06" db="EMBL/GenBank/DDBJ databases">
        <title>Genomic of Agaribacillus aureum.</title>
        <authorList>
            <person name="Wang G."/>
        </authorList>
    </citation>
    <scope>NUCLEOTIDE SEQUENCE</scope>
    <source>
        <strain evidence="2">BMA12</strain>
    </source>
</reference>
<keyword evidence="1" id="KW-1133">Transmembrane helix</keyword>
<dbReference type="InterPro" id="IPR046487">
    <property type="entry name" value="DUF6580"/>
</dbReference>
<sequence>MKEKANIRLFILIGITLFAGLWRLLISAGHTPMSNFTPIGAMALFGGSYFISRVRAYLFPLLTLFISDVVLMQTIYAGHSKGLLYDGWYWTYAAFALVVLIGSVLIKKVSIKNVILGALLAGLTHFLIANLGVWLRGLTDVTTGLPYTRDFAGLIKCYTLAIPYFKNMLAGNLIYSAILFGGYELARLRFPVLSRPSAA</sequence>
<gene>
    <name evidence="2" type="ORF">QQ020_09160</name>
</gene>
<evidence type="ECO:0000313" key="2">
    <source>
        <dbReference type="EMBL" id="MDN5212219.1"/>
    </source>
</evidence>
<feature type="transmembrane region" description="Helical" evidence="1">
    <location>
        <begin position="58"/>
        <end position="76"/>
    </location>
</feature>
<feature type="transmembrane region" description="Helical" evidence="1">
    <location>
        <begin position="32"/>
        <end position="51"/>
    </location>
</feature>
<evidence type="ECO:0000256" key="1">
    <source>
        <dbReference type="SAM" id="Phobius"/>
    </source>
</evidence>
<comment type="caution">
    <text evidence="2">The sequence shown here is derived from an EMBL/GenBank/DDBJ whole genome shotgun (WGS) entry which is preliminary data.</text>
</comment>
<feature type="transmembrane region" description="Helical" evidence="1">
    <location>
        <begin position="168"/>
        <end position="186"/>
    </location>
</feature>
<dbReference type="Proteomes" id="UP001172083">
    <property type="component" value="Unassembled WGS sequence"/>
</dbReference>
<proteinExistence type="predicted"/>
<feature type="transmembrane region" description="Helical" evidence="1">
    <location>
        <begin position="88"/>
        <end position="106"/>
    </location>
</feature>
<accession>A0ABT8L3C7</accession>
<keyword evidence="3" id="KW-1185">Reference proteome</keyword>
<dbReference type="EMBL" id="JAUJEB010000001">
    <property type="protein sequence ID" value="MDN5212219.1"/>
    <property type="molecule type" value="Genomic_DNA"/>
</dbReference>
<keyword evidence="1" id="KW-0812">Transmembrane</keyword>
<organism evidence="2 3">
    <name type="scientific">Agaribacillus aureus</name>
    <dbReference type="NCBI Taxonomy" id="3051825"/>
    <lineage>
        <taxon>Bacteria</taxon>
        <taxon>Pseudomonadati</taxon>
        <taxon>Bacteroidota</taxon>
        <taxon>Cytophagia</taxon>
        <taxon>Cytophagales</taxon>
        <taxon>Splendidivirgaceae</taxon>
        <taxon>Agaribacillus</taxon>
    </lineage>
</organism>